<dbReference type="Proteomes" id="UP000799291">
    <property type="component" value="Unassembled WGS sequence"/>
</dbReference>
<feature type="compositionally biased region" description="Basic and acidic residues" evidence="1">
    <location>
        <begin position="449"/>
        <end position="458"/>
    </location>
</feature>
<name>A0A6G1IML1_9PLEO</name>
<feature type="compositionally biased region" description="Low complexity" evidence="1">
    <location>
        <begin position="110"/>
        <end position="119"/>
    </location>
</feature>
<feature type="region of interest" description="Disordered" evidence="1">
    <location>
        <begin position="414"/>
        <end position="458"/>
    </location>
</feature>
<feature type="compositionally biased region" description="Basic and acidic residues" evidence="1">
    <location>
        <begin position="414"/>
        <end position="442"/>
    </location>
</feature>
<evidence type="ECO:0000313" key="3">
    <source>
        <dbReference type="Proteomes" id="UP000799291"/>
    </source>
</evidence>
<reference evidence="2" key="1">
    <citation type="journal article" date="2020" name="Stud. Mycol.">
        <title>101 Dothideomycetes genomes: a test case for predicting lifestyles and emergence of pathogens.</title>
        <authorList>
            <person name="Haridas S."/>
            <person name="Albert R."/>
            <person name="Binder M."/>
            <person name="Bloem J."/>
            <person name="Labutti K."/>
            <person name="Salamov A."/>
            <person name="Andreopoulos B."/>
            <person name="Baker S."/>
            <person name="Barry K."/>
            <person name="Bills G."/>
            <person name="Bluhm B."/>
            <person name="Cannon C."/>
            <person name="Castanera R."/>
            <person name="Culley D."/>
            <person name="Daum C."/>
            <person name="Ezra D."/>
            <person name="Gonzalez J."/>
            <person name="Henrissat B."/>
            <person name="Kuo A."/>
            <person name="Liang C."/>
            <person name="Lipzen A."/>
            <person name="Lutzoni F."/>
            <person name="Magnuson J."/>
            <person name="Mondo S."/>
            <person name="Nolan M."/>
            <person name="Ohm R."/>
            <person name="Pangilinan J."/>
            <person name="Park H.-J."/>
            <person name="Ramirez L."/>
            <person name="Alfaro M."/>
            <person name="Sun H."/>
            <person name="Tritt A."/>
            <person name="Yoshinaga Y."/>
            <person name="Zwiers L.-H."/>
            <person name="Turgeon B."/>
            <person name="Goodwin S."/>
            <person name="Spatafora J."/>
            <person name="Crous P."/>
            <person name="Grigoriev I."/>
        </authorList>
    </citation>
    <scope>NUCLEOTIDE SEQUENCE</scope>
    <source>
        <strain evidence="2">CBS 122367</strain>
    </source>
</reference>
<dbReference type="EMBL" id="MU005605">
    <property type="protein sequence ID" value="KAF2679233.1"/>
    <property type="molecule type" value="Genomic_DNA"/>
</dbReference>
<gene>
    <name evidence="2" type="ORF">K458DRAFT_490712</name>
</gene>
<feature type="compositionally biased region" description="Basic and acidic residues" evidence="1">
    <location>
        <begin position="87"/>
        <end position="103"/>
    </location>
</feature>
<feature type="region of interest" description="Disordered" evidence="1">
    <location>
        <begin position="220"/>
        <end position="258"/>
    </location>
</feature>
<dbReference type="AlphaFoldDB" id="A0A6G1IML1"/>
<evidence type="ECO:0000313" key="2">
    <source>
        <dbReference type="EMBL" id="KAF2679233.1"/>
    </source>
</evidence>
<evidence type="ECO:0000256" key="1">
    <source>
        <dbReference type="SAM" id="MobiDB-lite"/>
    </source>
</evidence>
<feature type="region of interest" description="Disordered" evidence="1">
    <location>
        <begin position="79"/>
        <end position="175"/>
    </location>
</feature>
<feature type="compositionally biased region" description="Basic and acidic residues" evidence="1">
    <location>
        <begin position="220"/>
        <end position="254"/>
    </location>
</feature>
<accession>A0A6G1IML1</accession>
<dbReference type="OrthoDB" id="3773350at2759"/>
<protein>
    <submittedName>
        <fullName evidence="2">Uncharacterized protein</fullName>
    </submittedName>
</protein>
<organism evidence="2 3">
    <name type="scientific">Lentithecium fluviatile CBS 122367</name>
    <dbReference type="NCBI Taxonomy" id="1168545"/>
    <lineage>
        <taxon>Eukaryota</taxon>
        <taxon>Fungi</taxon>
        <taxon>Dikarya</taxon>
        <taxon>Ascomycota</taxon>
        <taxon>Pezizomycotina</taxon>
        <taxon>Dothideomycetes</taxon>
        <taxon>Pleosporomycetidae</taxon>
        <taxon>Pleosporales</taxon>
        <taxon>Massarineae</taxon>
        <taxon>Lentitheciaceae</taxon>
        <taxon>Lentithecium</taxon>
    </lineage>
</organism>
<proteinExistence type="predicted"/>
<sequence length="458" mass="51605">MGSIPLLVFSVIYYGRPAIAIPSSNEFIPKPVHGHEVESQYLGRVLSRNLFGRGEEIEECTTDSCKRCDNCDPYNLKGKASSSIRRRQPEPKRVPQARTKPDPFKVTCIPDPDNPANNNEDSDQKGQCPDGKILDPAEGGQDKNTANPICVPDDKCDSGSVPTSRKKSDTDGTGTVRCVKDIKEDGKPKCKSYEYRYVMDNGGNAEYSCRKTRKFDREKEGKFEDTKKRKKEERERQKKEKEEEEKRRKEEAKKDRKKERMGKCLPLVSLSMGYPEDGFPQATDFFDEEYIDSEDVMMLWPSELDDVPDINIDTDEYINDFLEAMDDLLWIPWGGGGAKKRKAASSASEMPPSTMGVSTSTDIAIRPRETGLAGSYEKRFVKALFTAIRNFLVRAVTWLGRQVNRLQALKDKGGPRIAEKGKGAKYGDQKKAGDDIAKDKNWKNCINGKKPEKNGPTR</sequence>
<keyword evidence="3" id="KW-1185">Reference proteome</keyword>
<feature type="region of interest" description="Disordered" evidence="1">
    <location>
        <begin position="341"/>
        <end position="360"/>
    </location>
</feature>